<dbReference type="OrthoDB" id="409700at2759"/>
<evidence type="ECO:0000313" key="4">
    <source>
        <dbReference type="EMBL" id="CAL4790191.1"/>
    </source>
</evidence>
<gene>
    <name evidence="2" type="ORF">C1SCF055_LOCUS28794</name>
</gene>
<dbReference type="Proteomes" id="UP001152797">
    <property type="component" value="Unassembled WGS sequence"/>
</dbReference>
<accession>A0A9P1D412</accession>
<evidence type="ECO:0000259" key="1">
    <source>
        <dbReference type="PROSITE" id="PS50918"/>
    </source>
</evidence>
<dbReference type="EMBL" id="CAMXCT010003178">
    <property type="protein sequence ID" value="CAI4002879.1"/>
    <property type="molecule type" value="Genomic_DNA"/>
</dbReference>
<reference evidence="3" key="2">
    <citation type="submission" date="2024-04" db="EMBL/GenBank/DDBJ databases">
        <authorList>
            <person name="Chen Y."/>
            <person name="Shah S."/>
            <person name="Dougan E. K."/>
            <person name="Thang M."/>
            <person name="Chan C."/>
        </authorList>
    </citation>
    <scope>NUCLEOTIDE SEQUENCE [LARGE SCALE GENOMIC DNA]</scope>
</reference>
<comment type="caution">
    <text evidence="2">The sequence shown here is derived from an EMBL/GenBank/DDBJ whole genome shotgun (WGS) entry which is preliminary data.</text>
</comment>
<name>A0A9P1D412_9DINO</name>
<evidence type="ECO:0000313" key="5">
    <source>
        <dbReference type="Proteomes" id="UP001152797"/>
    </source>
</evidence>
<dbReference type="Pfam" id="PF02825">
    <property type="entry name" value="WWE"/>
    <property type="match status" value="1"/>
</dbReference>
<keyword evidence="5" id="KW-1185">Reference proteome</keyword>
<sequence>MAAVFPKDSCWQYKCPFRKTWVDVSKEEDRQLKEAYRSLPKGGYPVAVCNVGTSKFSTDFQTMIRTNVASKRCMEVRLRDGPLPFKLQDSAEEAPASSSLDGDGLGIAPCDLEMDGKKVPHSVRKAWGQGIEDGITMSGQFEFTLEATEKECFGEMLSWNILAAGILPQNLDNRCLKFTSAQGDESMGSKKDIAKMLANPRAYPIHISYKPHPAFLFMPREQVQHIEVQRTFLKMVKEAVAELDGNLDNVKHKHQRRTFERYLLYLEDHYSQTGDDLSDALDMETCVKLYPETAFGFLLISKTGPGLPKILRGEIDVLEYLFGG</sequence>
<dbReference type="InterPro" id="IPR004170">
    <property type="entry name" value="WWE_dom"/>
</dbReference>
<proteinExistence type="predicted"/>
<evidence type="ECO:0000313" key="3">
    <source>
        <dbReference type="EMBL" id="CAL1156254.1"/>
    </source>
</evidence>
<dbReference type="EMBL" id="CAMXCT020003178">
    <property type="protein sequence ID" value="CAL1156254.1"/>
    <property type="molecule type" value="Genomic_DNA"/>
</dbReference>
<organism evidence="2">
    <name type="scientific">Cladocopium goreaui</name>
    <dbReference type="NCBI Taxonomy" id="2562237"/>
    <lineage>
        <taxon>Eukaryota</taxon>
        <taxon>Sar</taxon>
        <taxon>Alveolata</taxon>
        <taxon>Dinophyceae</taxon>
        <taxon>Suessiales</taxon>
        <taxon>Symbiodiniaceae</taxon>
        <taxon>Cladocopium</taxon>
    </lineage>
</organism>
<dbReference type="EMBL" id="CAMXCT030003178">
    <property type="protein sequence ID" value="CAL4790191.1"/>
    <property type="molecule type" value="Genomic_DNA"/>
</dbReference>
<dbReference type="PROSITE" id="PS50918">
    <property type="entry name" value="WWE"/>
    <property type="match status" value="1"/>
</dbReference>
<reference evidence="2" key="1">
    <citation type="submission" date="2022-10" db="EMBL/GenBank/DDBJ databases">
        <authorList>
            <person name="Chen Y."/>
            <person name="Dougan E. K."/>
            <person name="Chan C."/>
            <person name="Rhodes N."/>
            <person name="Thang M."/>
        </authorList>
    </citation>
    <scope>NUCLEOTIDE SEQUENCE</scope>
</reference>
<evidence type="ECO:0000313" key="2">
    <source>
        <dbReference type="EMBL" id="CAI4002879.1"/>
    </source>
</evidence>
<dbReference type="AlphaFoldDB" id="A0A9P1D412"/>
<protein>
    <submittedName>
        <fullName evidence="4">Replication factor C subunit 5</fullName>
    </submittedName>
</protein>
<feature type="domain" description="WWE" evidence="1">
    <location>
        <begin position="1"/>
        <end position="78"/>
    </location>
</feature>